<feature type="transmembrane region" description="Helical" evidence="6">
    <location>
        <begin position="118"/>
        <end position="138"/>
    </location>
</feature>
<feature type="transmembrane region" description="Helical" evidence="6">
    <location>
        <begin position="295"/>
        <end position="315"/>
    </location>
</feature>
<feature type="domain" description="EamA" evidence="7">
    <location>
        <begin position="87"/>
        <end position="217"/>
    </location>
</feature>
<evidence type="ECO:0000313" key="9">
    <source>
        <dbReference type="Proteomes" id="UP000759131"/>
    </source>
</evidence>
<feature type="non-terminal residue" evidence="8">
    <location>
        <position position="1"/>
    </location>
</feature>
<keyword evidence="9" id="KW-1185">Reference proteome</keyword>
<feature type="transmembrane region" description="Helical" evidence="6">
    <location>
        <begin position="84"/>
        <end position="106"/>
    </location>
</feature>
<feature type="domain" description="EamA" evidence="7">
    <location>
        <begin position="237"/>
        <end position="369"/>
    </location>
</feature>
<accession>A0A7R9PXP2</accession>
<keyword evidence="2 6" id="KW-0812">Transmembrane</keyword>
<dbReference type="InterPro" id="IPR037185">
    <property type="entry name" value="EmrE-like"/>
</dbReference>
<evidence type="ECO:0000256" key="6">
    <source>
        <dbReference type="SAM" id="Phobius"/>
    </source>
</evidence>
<evidence type="ECO:0000313" key="8">
    <source>
        <dbReference type="EMBL" id="CAD7623805.1"/>
    </source>
</evidence>
<feature type="transmembrane region" description="Helical" evidence="6">
    <location>
        <begin position="236"/>
        <end position="256"/>
    </location>
</feature>
<dbReference type="GO" id="GO:0016020">
    <property type="term" value="C:membrane"/>
    <property type="evidence" value="ECO:0007669"/>
    <property type="project" value="UniProtKB-SubCell"/>
</dbReference>
<dbReference type="PANTHER" id="PTHR22911:SF6">
    <property type="entry name" value="SOLUTE CARRIER FAMILY 35 MEMBER G1"/>
    <property type="match status" value="1"/>
</dbReference>
<sequence>FKSSNNSMHNNNNSNHYIPIPDTGTEPDNTGRDRVTTSDSSDTNSQSTSTHYSSADGTAIVPNTIDDGNNCEEKKTVGHRTRRIPALGIMMAFMSVLCYSLGSAVVNLMPELHSLEILGIRALFQFVVFGFVVLVKQYRIIPTDGQTITLVLRCVSGTITLTTVFVAYRLMPLADASTIQFASPVFVAIFAYFMLRERINCLQGIAGLVTLVGVVVIAQPEFLFGTATSQVYDQRLLGTALAVVSSVSGAFSMITLRKLKATPVPVIVTWYGMFVTLVCLAIVLGMDVLTLPVGWYTWSLLLAVGLCGIGDQYFVTKALCYESAGPVSVTRTLTVVMTFIWEAVILDKTIEWLSMVGAAIITSCILLIALDKWRHESPDSFRKLSCGNWCCACAVQDDYYDKVESSGEAKPFGDRYASYYDSADHYRNHKQLYYDQFSVAIDGSPTGPHVTNK</sequence>
<feature type="region of interest" description="Disordered" evidence="5">
    <location>
        <begin position="1"/>
        <end position="77"/>
    </location>
</feature>
<feature type="transmembrane region" description="Helical" evidence="6">
    <location>
        <begin position="177"/>
        <end position="195"/>
    </location>
</feature>
<evidence type="ECO:0000256" key="2">
    <source>
        <dbReference type="ARBA" id="ARBA00022692"/>
    </source>
</evidence>
<keyword evidence="4 6" id="KW-0472">Membrane</keyword>
<dbReference type="AlphaFoldDB" id="A0A7R9PXP2"/>
<feature type="compositionally biased region" description="Low complexity" evidence="5">
    <location>
        <begin position="37"/>
        <end position="50"/>
    </location>
</feature>
<evidence type="ECO:0000259" key="7">
    <source>
        <dbReference type="Pfam" id="PF00892"/>
    </source>
</evidence>
<keyword evidence="3 6" id="KW-1133">Transmembrane helix</keyword>
<organism evidence="8">
    <name type="scientific">Medioppia subpectinata</name>
    <dbReference type="NCBI Taxonomy" id="1979941"/>
    <lineage>
        <taxon>Eukaryota</taxon>
        <taxon>Metazoa</taxon>
        <taxon>Ecdysozoa</taxon>
        <taxon>Arthropoda</taxon>
        <taxon>Chelicerata</taxon>
        <taxon>Arachnida</taxon>
        <taxon>Acari</taxon>
        <taxon>Acariformes</taxon>
        <taxon>Sarcoptiformes</taxon>
        <taxon>Oribatida</taxon>
        <taxon>Brachypylina</taxon>
        <taxon>Oppioidea</taxon>
        <taxon>Oppiidae</taxon>
        <taxon>Medioppia</taxon>
    </lineage>
</organism>
<dbReference type="Pfam" id="PF00892">
    <property type="entry name" value="EamA"/>
    <property type="match status" value="2"/>
</dbReference>
<dbReference type="PANTHER" id="PTHR22911">
    <property type="entry name" value="ACYL-MALONYL CONDENSING ENZYME-RELATED"/>
    <property type="match status" value="1"/>
</dbReference>
<name>A0A7R9PXP2_9ACAR</name>
<feature type="transmembrane region" description="Helical" evidence="6">
    <location>
        <begin position="327"/>
        <end position="346"/>
    </location>
</feature>
<evidence type="ECO:0000256" key="3">
    <source>
        <dbReference type="ARBA" id="ARBA00022989"/>
    </source>
</evidence>
<evidence type="ECO:0000256" key="5">
    <source>
        <dbReference type="SAM" id="MobiDB-lite"/>
    </source>
</evidence>
<feature type="transmembrane region" description="Helical" evidence="6">
    <location>
        <begin position="202"/>
        <end position="224"/>
    </location>
</feature>
<feature type="transmembrane region" description="Helical" evidence="6">
    <location>
        <begin position="150"/>
        <end position="171"/>
    </location>
</feature>
<gene>
    <name evidence="8" type="ORF">OSB1V03_LOCUS4255</name>
</gene>
<proteinExistence type="predicted"/>
<dbReference type="OrthoDB" id="8300370at2759"/>
<feature type="transmembrane region" description="Helical" evidence="6">
    <location>
        <begin position="268"/>
        <end position="289"/>
    </location>
</feature>
<evidence type="ECO:0000256" key="4">
    <source>
        <dbReference type="ARBA" id="ARBA00023136"/>
    </source>
</evidence>
<protein>
    <recommendedName>
        <fullName evidence="7">EamA domain-containing protein</fullName>
    </recommendedName>
</protein>
<feature type="compositionally biased region" description="Low complexity" evidence="5">
    <location>
        <begin position="1"/>
        <end position="16"/>
    </location>
</feature>
<evidence type="ECO:0000256" key="1">
    <source>
        <dbReference type="ARBA" id="ARBA00004141"/>
    </source>
</evidence>
<dbReference type="EMBL" id="OC856472">
    <property type="protein sequence ID" value="CAD7623805.1"/>
    <property type="molecule type" value="Genomic_DNA"/>
</dbReference>
<reference evidence="8" key="1">
    <citation type="submission" date="2020-11" db="EMBL/GenBank/DDBJ databases">
        <authorList>
            <person name="Tran Van P."/>
        </authorList>
    </citation>
    <scope>NUCLEOTIDE SEQUENCE</scope>
</reference>
<feature type="transmembrane region" description="Helical" evidence="6">
    <location>
        <begin position="352"/>
        <end position="370"/>
    </location>
</feature>
<dbReference type="Proteomes" id="UP000759131">
    <property type="component" value="Unassembled WGS sequence"/>
</dbReference>
<comment type="subcellular location">
    <subcellularLocation>
        <location evidence="1">Membrane</location>
        <topology evidence="1">Multi-pass membrane protein</topology>
    </subcellularLocation>
</comment>
<dbReference type="SUPFAM" id="SSF103481">
    <property type="entry name" value="Multidrug resistance efflux transporter EmrE"/>
    <property type="match status" value="2"/>
</dbReference>
<dbReference type="InterPro" id="IPR000620">
    <property type="entry name" value="EamA_dom"/>
</dbReference>
<dbReference type="EMBL" id="CAJPIZ010001897">
    <property type="protein sequence ID" value="CAG2104235.1"/>
    <property type="molecule type" value="Genomic_DNA"/>
</dbReference>